<evidence type="ECO:0000259" key="1">
    <source>
        <dbReference type="PROSITE" id="PS51029"/>
    </source>
</evidence>
<dbReference type="Proteomes" id="UP001168821">
    <property type="component" value="Unassembled WGS sequence"/>
</dbReference>
<comment type="caution">
    <text evidence="2">The sequence shown here is derived from an EMBL/GenBank/DDBJ whole genome shotgun (WGS) entry which is preliminary data.</text>
</comment>
<dbReference type="EMBL" id="JALNTZ010000003">
    <property type="protein sequence ID" value="KAJ3659958.1"/>
    <property type="molecule type" value="Genomic_DNA"/>
</dbReference>
<evidence type="ECO:0000313" key="2">
    <source>
        <dbReference type="EMBL" id="KAJ3659958.1"/>
    </source>
</evidence>
<evidence type="ECO:0000313" key="3">
    <source>
        <dbReference type="Proteomes" id="UP001168821"/>
    </source>
</evidence>
<protein>
    <recommendedName>
        <fullName evidence="1">MADF domain-containing protein</fullName>
    </recommendedName>
</protein>
<feature type="domain" description="MADF" evidence="1">
    <location>
        <begin position="10"/>
        <end position="109"/>
    </location>
</feature>
<proteinExistence type="predicted"/>
<dbReference type="Pfam" id="PF10545">
    <property type="entry name" value="MADF_DNA_bdg"/>
    <property type="match status" value="1"/>
</dbReference>
<reference evidence="2" key="1">
    <citation type="journal article" date="2023" name="G3 (Bethesda)">
        <title>Whole genome assemblies of Zophobas morio and Tenebrio molitor.</title>
        <authorList>
            <person name="Kaur S."/>
            <person name="Stinson S.A."/>
            <person name="diCenzo G.C."/>
        </authorList>
    </citation>
    <scope>NUCLEOTIDE SEQUENCE</scope>
    <source>
        <strain evidence="2">QUZm001</strain>
    </source>
</reference>
<keyword evidence="3" id="KW-1185">Reference proteome</keyword>
<dbReference type="SMART" id="SM00595">
    <property type="entry name" value="MADF"/>
    <property type="match status" value="1"/>
</dbReference>
<dbReference type="PANTHER" id="PTHR21505">
    <property type="entry name" value="MADF DOMAIN-CONTAINING PROTEIN-RELATED"/>
    <property type="match status" value="1"/>
</dbReference>
<accession>A0AA38IRB0</accession>
<dbReference type="PROSITE" id="PS51029">
    <property type="entry name" value="MADF"/>
    <property type="match status" value="1"/>
</dbReference>
<name>A0AA38IRB0_9CUCU</name>
<dbReference type="InterPro" id="IPR006578">
    <property type="entry name" value="MADF-dom"/>
</dbReference>
<sequence length="243" mass="27953">MSWSREQVQCLIEEWRKHPCLYVVKSVQYKNRYAEKVALEAITSALAVQRPRVSLQDVKAKFHGLKTNFFLHHKKHLQSLHSGMGNDEWVYQPSIWYYEAMQFLLDHAEPRRAVDTLEETIQAKLNEDEESMFDSQITEGNPDAISQCLPASIVDIQGANTSSVYEVQKDELLKAATGAIHVLSNSVKERTDNRNENTKSKYFSFMTYVANKMETMSEQVTDEVEEKIMAIFFEGSRKSKGCL</sequence>
<organism evidence="2 3">
    <name type="scientific">Zophobas morio</name>
    <dbReference type="NCBI Taxonomy" id="2755281"/>
    <lineage>
        <taxon>Eukaryota</taxon>
        <taxon>Metazoa</taxon>
        <taxon>Ecdysozoa</taxon>
        <taxon>Arthropoda</taxon>
        <taxon>Hexapoda</taxon>
        <taxon>Insecta</taxon>
        <taxon>Pterygota</taxon>
        <taxon>Neoptera</taxon>
        <taxon>Endopterygota</taxon>
        <taxon>Coleoptera</taxon>
        <taxon>Polyphaga</taxon>
        <taxon>Cucujiformia</taxon>
        <taxon>Tenebrionidae</taxon>
        <taxon>Zophobas</taxon>
    </lineage>
</organism>
<gene>
    <name evidence="2" type="ORF">Zmor_011619</name>
</gene>
<dbReference type="AlphaFoldDB" id="A0AA38IRB0"/>
<dbReference type="PANTHER" id="PTHR21505:SF12">
    <property type="entry name" value="MADF DOMAIN-CONTAINING PROTEIN-RELATED"/>
    <property type="match status" value="1"/>
</dbReference>